<evidence type="ECO:0000313" key="3">
    <source>
        <dbReference type="Proteomes" id="UP000027446"/>
    </source>
</evidence>
<dbReference type="InterPro" id="IPR037523">
    <property type="entry name" value="VOC_core"/>
</dbReference>
<dbReference type="AlphaFoldDB" id="A0A069E732"/>
<proteinExistence type="predicted"/>
<comment type="caution">
    <text evidence="2">The sequence shown here is derived from an EMBL/GenBank/DDBJ whole genome shotgun (WGS) entry which is preliminary data.</text>
</comment>
<gene>
    <name evidence="2" type="ORF">HAD_10430</name>
</gene>
<dbReference type="STRING" id="1280949.HAD_10430"/>
<evidence type="ECO:0000259" key="1">
    <source>
        <dbReference type="PROSITE" id="PS51819"/>
    </source>
</evidence>
<keyword evidence="3" id="KW-1185">Reference proteome</keyword>
<dbReference type="InterPro" id="IPR004360">
    <property type="entry name" value="Glyas_Fos-R_dOase_dom"/>
</dbReference>
<accession>A0A069E732</accession>
<feature type="domain" description="VOC" evidence="1">
    <location>
        <begin position="1"/>
        <end position="127"/>
    </location>
</feature>
<evidence type="ECO:0000313" key="2">
    <source>
        <dbReference type="EMBL" id="KCZ86095.1"/>
    </source>
</evidence>
<dbReference type="Gene3D" id="3.10.180.10">
    <property type="entry name" value="2,3-Dihydroxybiphenyl 1,2-Dioxygenase, domain 1"/>
    <property type="match status" value="1"/>
</dbReference>
<name>A0A069E732_9PROT</name>
<organism evidence="2 3">
    <name type="scientific">Hyphomonas adhaerens MHS-3</name>
    <dbReference type="NCBI Taxonomy" id="1280949"/>
    <lineage>
        <taxon>Bacteria</taxon>
        <taxon>Pseudomonadati</taxon>
        <taxon>Pseudomonadota</taxon>
        <taxon>Alphaproteobacteria</taxon>
        <taxon>Hyphomonadales</taxon>
        <taxon>Hyphomonadaceae</taxon>
        <taxon>Hyphomonas</taxon>
    </lineage>
</organism>
<dbReference type="EMBL" id="ARYH01000001">
    <property type="protein sequence ID" value="KCZ86095.1"/>
    <property type="molecule type" value="Genomic_DNA"/>
</dbReference>
<protein>
    <recommendedName>
        <fullName evidence="1">VOC domain-containing protein</fullName>
    </recommendedName>
</protein>
<dbReference type="Pfam" id="PF00903">
    <property type="entry name" value="Glyoxalase"/>
    <property type="match status" value="1"/>
</dbReference>
<dbReference type="SUPFAM" id="SSF54593">
    <property type="entry name" value="Glyoxalase/Bleomycin resistance protein/Dihydroxybiphenyl dioxygenase"/>
    <property type="match status" value="1"/>
</dbReference>
<dbReference type="PROSITE" id="PS51819">
    <property type="entry name" value="VOC"/>
    <property type="match status" value="1"/>
</dbReference>
<reference evidence="2 3" key="1">
    <citation type="journal article" date="2014" name="Antonie Van Leeuwenhoek">
        <title>Hyphomonas beringensis sp. nov. and Hyphomonas chukchiensis sp. nov., isolated from surface seawater of the Bering Sea and Chukchi Sea.</title>
        <authorList>
            <person name="Li C."/>
            <person name="Lai Q."/>
            <person name="Li G."/>
            <person name="Dong C."/>
            <person name="Wang J."/>
            <person name="Liao Y."/>
            <person name="Shao Z."/>
        </authorList>
    </citation>
    <scope>NUCLEOTIDE SEQUENCE [LARGE SCALE GENOMIC DNA]</scope>
    <source>
        <strain evidence="2 3">MHS-3</strain>
    </source>
</reference>
<dbReference type="PATRIC" id="fig|1280949.3.peg.2131"/>
<dbReference type="eggNOG" id="COG0346">
    <property type="taxonomic scope" value="Bacteria"/>
</dbReference>
<sequence>MKEQIEFFSDVLGMELIALYWMHGTEGCWHGFLRLNDKSALAFVFNPANADAQTLYGVTQPGHMTGSSAPGTMQHVALNVDGMEALLNMRDRIRSRGVNVTGPINHGFANSIYFQGPEDISLEVCTFEECETPVGPKDWIDPEVVEIAGISQEELGRYIKPAEYAGKAGAVEQPPFNPNGYNPKMPEEMLKGILAMPDEQVTQMLSEPTPPSQMHKT</sequence>
<dbReference type="InterPro" id="IPR029068">
    <property type="entry name" value="Glyas_Bleomycin-R_OHBP_Dase"/>
</dbReference>
<dbReference type="Proteomes" id="UP000027446">
    <property type="component" value="Unassembled WGS sequence"/>
</dbReference>